<organism evidence="4 5">
    <name type="scientific">Caballeronia hypogeia</name>
    <dbReference type="NCBI Taxonomy" id="1777140"/>
    <lineage>
        <taxon>Bacteria</taxon>
        <taxon>Pseudomonadati</taxon>
        <taxon>Pseudomonadota</taxon>
        <taxon>Betaproteobacteria</taxon>
        <taxon>Burkholderiales</taxon>
        <taxon>Burkholderiaceae</taxon>
        <taxon>Caballeronia</taxon>
    </lineage>
</organism>
<dbReference type="Gene3D" id="1.20.1600.10">
    <property type="entry name" value="Outer membrane efflux proteins (OEP)"/>
    <property type="match status" value="1"/>
</dbReference>
<evidence type="ECO:0000256" key="1">
    <source>
        <dbReference type="ARBA" id="ARBA00007613"/>
    </source>
</evidence>
<evidence type="ECO:0000256" key="3">
    <source>
        <dbReference type="SAM" id="SignalP"/>
    </source>
</evidence>
<feature type="coiled-coil region" evidence="2">
    <location>
        <begin position="313"/>
        <end position="358"/>
    </location>
</feature>
<evidence type="ECO:0000313" key="5">
    <source>
        <dbReference type="Proteomes" id="UP000054851"/>
    </source>
</evidence>
<dbReference type="Proteomes" id="UP000054851">
    <property type="component" value="Unassembled WGS sequence"/>
</dbReference>
<dbReference type="SUPFAM" id="SSF56954">
    <property type="entry name" value="Outer membrane efflux proteins (OEP)"/>
    <property type="match status" value="1"/>
</dbReference>
<comment type="similarity">
    <text evidence="1">Belongs to the outer membrane factor (OMF) (TC 1.B.17) family.</text>
</comment>
<name>A0A158A5I5_9BURK</name>
<dbReference type="EMBL" id="FCOA02000004">
    <property type="protein sequence ID" value="SAK52357.1"/>
    <property type="molecule type" value="Genomic_DNA"/>
</dbReference>
<dbReference type="PANTHER" id="PTHR30203:SF24">
    <property type="entry name" value="BLR4935 PROTEIN"/>
    <property type="match status" value="1"/>
</dbReference>
<dbReference type="RefSeq" id="WP_061167118.1">
    <property type="nucleotide sequence ID" value="NZ_FCOA02000004.1"/>
</dbReference>
<sequence length="435" mass="45988">MLVRTLAALLFLVATSQTAAEPVLAPADVNAQAERKDSALTLDYLLSRAAAANPSLRAARAGADASRGTLVQAGASPNPDLSLLQEGFSSSERTSTALLSQRIELGGKRGARLDVASYGRQAALASLDVRDATLRAQVITAFYGLLAARRQLQVAAESADLAQRSVELADKRVRAGKVSPIEADKARVAEAGAQIELARARAQTATQAERLSTITGVLEVRDRGVAGDIETLPTAETLAELLARADAAPLVRAAKAQMLRSNAAISVERSKRMPDITVSAGMKRSVTGGVSMNQAVVGVSIPLPIFDTNKGGLLEAVHQAEQAEAEFDNETANLRLELASAYSTYRNAADEAQRLKSEVLPAARNTFNAMSRGFELGKFAFLEVLDAQRTLYQEQSRYVQALSEAHLAYAELGRLAGTPLPSSSFAGPSPLIAQP</sequence>
<comment type="caution">
    <text evidence="4">The sequence shown here is derived from an EMBL/GenBank/DDBJ whole genome shotgun (WGS) entry which is preliminary data.</text>
</comment>
<dbReference type="GO" id="GO:0015562">
    <property type="term" value="F:efflux transmembrane transporter activity"/>
    <property type="evidence" value="ECO:0007669"/>
    <property type="project" value="InterPro"/>
</dbReference>
<proteinExistence type="inferred from homology"/>
<dbReference type="PANTHER" id="PTHR30203">
    <property type="entry name" value="OUTER MEMBRANE CATION EFFLUX PROTEIN"/>
    <property type="match status" value="1"/>
</dbReference>
<keyword evidence="5" id="KW-1185">Reference proteome</keyword>
<feature type="chain" id="PRO_5007620283" evidence="3">
    <location>
        <begin position="20"/>
        <end position="435"/>
    </location>
</feature>
<reference evidence="4" key="1">
    <citation type="submission" date="2016-01" db="EMBL/GenBank/DDBJ databases">
        <authorList>
            <person name="Peeters C."/>
        </authorList>
    </citation>
    <scope>NUCLEOTIDE SEQUENCE</scope>
    <source>
        <strain evidence="4">LMG 29322</strain>
    </source>
</reference>
<feature type="signal peptide" evidence="3">
    <location>
        <begin position="1"/>
        <end position="19"/>
    </location>
</feature>
<dbReference type="Pfam" id="PF02321">
    <property type="entry name" value="OEP"/>
    <property type="match status" value="2"/>
</dbReference>
<keyword evidence="2" id="KW-0175">Coiled coil</keyword>
<gene>
    <name evidence="4" type="ORF">AWB79_01870</name>
</gene>
<protein>
    <submittedName>
        <fullName evidence="4">Outer membrane efflux protein</fullName>
    </submittedName>
</protein>
<evidence type="ECO:0000313" key="4">
    <source>
        <dbReference type="EMBL" id="SAK52357.1"/>
    </source>
</evidence>
<evidence type="ECO:0000256" key="2">
    <source>
        <dbReference type="SAM" id="Coils"/>
    </source>
</evidence>
<dbReference type="AlphaFoldDB" id="A0A158A5I5"/>
<dbReference type="OrthoDB" id="9791261at2"/>
<dbReference type="InterPro" id="IPR010131">
    <property type="entry name" value="MdtP/NodT-like"/>
</dbReference>
<accession>A0A158A5I5</accession>
<dbReference type="InterPro" id="IPR003423">
    <property type="entry name" value="OMP_efflux"/>
</dbReference>
<keyword evidence="3" id="KW-0732">Signal</keyword>
<dbReference type="STRING" id="1777140.AWB79_01870"/>